<dbReference type="Pfam" id="PF07690">
    <property type="entry name" value="MFS_1"/>
    <property type="match status" value="1"/>
</dbReference>
<comment type="subcellular location">
    <subcellularLocation>
        <location evidence="1">Cell membrane</location>
        <topology evidence="1">Multi-pass membrane protein</topology>
    </subcellularLocation>
</comment>
<feature type="transmembrane region" description="Helical" evidence="7">
    <location>
        <begin position="44"/>
        <end position="61"/>
    </location>
</feature>
<evidence type="ECO:0000313" key="10">
    <source>
        <dbReference type="Proteomes" id="UP000265768"/>
    </source>
</evidence>
<feature type="transmembrane region" description="Helical" evidence="7">
    <location>
        <begin position="261"/>
        <end position="282"/>
    </location>
</feature>
<keyword evidence="10" id="KW-1185">Reference proteome</keyword>
<feature type="transmembrane region" description="Helical" evidence="7">
    <location>
        <begin position="457"/>
        <end position="475"/>
    </location>
</feature>
<dbReference type="Proteomes" id="UP000265768">
    <property type="component" value="Unassembled WGS sequence"/>
</dbReference>
<evidence type="ECO:0000256" key="2">
    <source>
        <dbReference type="ARBA" id="ARBA00022448"/>
    </source>
</evidence>
<feature type="transmembrane region" description="Helical" evidence="7">
    <location>
        <begin position="351"/>
        <end position="373"/>
    </location>
</feature>
<feature type="domain" description="Major facilitator superfamily (MFS) profile" evidence="8">
    <location>
        <begin position="7"/>
        <end position="479"/>
    </location>
</feature>
<dbReference type="Gene3D" id="1.20.1720.10">
    <property type="entry name" value="Multidrug resistance protein D"/>
    <property type="match status" value="1"/>
</dbReference>
<dbReference type="RefSeq" id="WP_119924376.1">
    <property type="nucleotide sequence ID" value="NZ_QZEY01000001.1"/>
</dbReference>
<evidence type="ECO:0000256" key="3">
    <source>
        <dbReference type="ARBA" id="ARBA00022475"/>
    </source>
</evidence>
<feature type="transmembrane region" description="Helical" evidence="7">
    <location>
        <begin position="131"/>
        <end position="151"/>
    </location>
</feature>
<dbReference type="GO" id="GO:0022857">
    <property type="term" value="F:transmembrane transporter activity"/>
    <property type="evidence" value="ECO:0007669"/>
    <property type="project" value="InterPro"/>
</dbReference>
<protein>
    <submittedName>
        <fullName evidence="9">MFS transporter</fullName>
    </submittedName>
</protein>
<keyword evidence="2" id="KW-0813">Transport</keyword>
<dbReference type="PANTHER" id="PTHR42718">
    <property type="entry name" value="MAJOR FACILITATOR SUPERFAMILY MULTIDRUG TRANSPORTER MFSC"/>
    <property type="match status" value="1"/>
</dbReference>
<feature type="transmembrane region" description="Helical" evidence="7">
    <location>
        <begin position="157"/>
        <end position="181"/>
    </location>
</feature>
<evidence type="ECO:0000256" key="6">
    <source>
        <dbReference type="ARBA" id="ARBA00023136"/>
    </source>
</evidence>
<evidence type="ECO:0000259" key="8">
    <source>
        <dbReference type="PROSITE" id="PS50850"/>
    </source>
</evidence>
<keyword evidence="3" id="KW-1003">Cell membrane</keyword>
<feature type="transmembrane region" description="Helical" evidence="7">
    <location>
        <begin position="193"/>
        <end position="212"/>
    </location>
</feature>
<evidence type="ECO:0000256" key="7">
    <source>
        <dbReference type="SAM" id="Phobius"/>
    </source>
</evidence>
<feature type="transmembrane region" description="Helical" evidence="7">
    <location>
        <begin position="98"/>
        <end position="119"/>
    </location>
</feature>
<dbReference type="PANTHER" id="PTHR42718:SF47">
    <property type="entry name" value="METHYL VIOLOGEN RESISTANCE PROTEIN SMVA"/>
    <property type="match status" value="1"/>
</dbReference>
<reference evidence="9 10" key="1">
    <citation type="submission" date="2018-09" db="EMBL/GenBank/DDBJ databases">
        <title>YIM 75507 draft genome.</title>
        <authorList>
            <person name="Tang S."/>
            <person name="Feng Y."/>
        </authorList>
    </citation>
    <scope>NUCLEOTIDE SEQUENCE [LARGE SCALE GENOMIC DNA]</scope>
    <source>
        <strain evidence="9 10">YIM 75507</strain>
    </source>
</reference>
<dbReference type="InterPro" id="IPR036259">
    <property type="entry name" value="MFS_trans_sf"/>
</dbReference>
<proteinExistence type="predicted"/>
<dbReference type="OrthoDB" id="3218509at2"/>
<evidence type="ECO:0000256" key="5">
    <source>
        <dbReference type="ARBA" id="ARBA00022989"/>
    </source>
</evidence>
<dbReference type="EMBL" id="QZEY01000001">
    <property type="protein sequence ID" value="RJL35404.1"/>
    <property type="molecule type" value="Genomic_DNA"/>
</dbReference>
<evidence type="ECO:0000313" key="9">
    <source>
        <dbReference type="EMBL" id="RJL35404.1"/>
    </source>
</evidence>
<feature type="transmembrane region" description="Helical" evidence="7">
    <location>
        <begin position="224"/>
        <end position="240"/>
    </location>
</feature>
<feature type="transmembrane region" description="Helical" evidence="7">
    <location>
        <begin position="73"/>
        <end position="92"/>
    </location>
</feature>
<feature type="transmembrane region" description="Helical" evidence="7">
    <location>
        <begin position="394"/>
        <end position="415"/>
    </location>
</feature>
<keyword evidence="6 7" id="KW-0472">Membrane</keyword>
<dbReference type="GO" id="GO:0005886">
    <property type="term" value="C:plasma membrane"/>
    <property type="evidence" value="ECO:0007669"/>
    <property type="project" value="UniProtKB-SubCell"/>
</dbReference>
<evidence type="ECO:0000256" key="1">
    <source>
        <dbReference type="ARBA" id="ARBA00004651"/>
    </source>
</evidence>
<dbReference type="SUPFAM" id="SSF103473">
    <property type="entry name" value="MFS general substrate transporter"/>
    <property type="match status" value="1"/>
</dbReference>
<dbReference type="InterPro" id="IPR020846">
    <property type="entry name" value="MFS_dom"/>
</dbReference>
<dbReference type="AlphaFoldDB" id="A0A3A4BJH8"/>
<dbReference type="PROSITE" id="PS00216">
    <property type="entry name" value="SUGAR_TRANSPORT_1"/>
    <property type="match status" value="1"/>
</dbReference>
<accession>A0A3A4BJH8</accession>
<dbReference type="Gene3D" id="1.20.1250.20">
    <property type="entry name" value="MFS general substrate transporter like domains"/>
    <property type="match status" value="1"/>
</dbReference>
<dbReference type="PROSITE" id="PS50850">
    <property type="entry name" value="MFS"/>
    <property type="match status" value="1"/>
</dbReference>
<gene>
    <name evidence="9" type="ORF">D5H75_00890</name>
</gene>
<name>A0A3A4BJH8_9ACTN</name>
<dbReference type="CDD" id="cd17321">
    <property type="entry name" value="MFS_MMR_MDR_like"/>
    <property type="match status" value="1"/>
</dbReference>
<dbReference type="InterPro" id="IPR005829">
    <property type="entry name" value="Sugar_transporter_CS"/>
</dbReference>
<keyword evidence="5 7" id="KW-1133">Transmembrane helix</keyword>
<organism evidence="9 10">
    <name type="scientific">Bailinhaonella thermotolerans</name>
    <dbReference type="NCBI Taxonomy" id="1070861"/>
    <lineage>
        <taxon>Bacteria</taxon>
        <taxon>Bacillati</taxon>
        <taxon>Actinomycetota</taxon>
        <taxon>Actinomycetes</taxon>
        <taxon>Streptosporangiales</taxon>
        <taxon>Streptosporangiaceae</taxon>
        <taxon>Bailinhaonella</taxon>
    </lineage>
</organism>
<evidence type="ECO:0000256" key="4">
    <source>
        <dbReference type="ARBA" id="ARBA00022692"/>
    </source>
</evidence>
<comment type="caution">
    <text evidence="9">The sequence shown here is derived from an EMBL/GenBank/DDBJ whole genome shotgun (WGS) entry which is preliminary data.</text>
</comment>
<keyword evidence="4 7" id="KW-0812">Transmembrane</keyword>
<feature type="transmembrane region" description="Helical" evidence="7">
    <location>
        <begin position="327"/>
        <end position="345"/>
    </location>
</feature>
<sequence>MRARWVALGVLTLAVLLIAIDATVLVLAIPFLAEDLRPSSIELLWIGDVYSFAIAGLLVTMGTLSDRIGRKRLLMIGSAAFGAMSVAAAYAPNPPLLVVARALLGMAGATLMPSSLSLIRNIFTDPKERTTAIGVWGAAASAGAAIGPLVGGALLEHFWWGSVFLINLPVMALVIGVGIWALPESRDPNPGPWDPLSVVMSMVGLIGVIYAVKELAGGSGVRPDFVVAAVAGVTALTVFVRRQLRLPVPLIDVRLFRDPPFAAAVTAALLAMLGLSGVLFFVSQYFQLVLGFSPLAAGAAELPTTAGSMAAGLLAGVLVGRFGGRPVLTAGLALTCVGLGCFMFLHADTPYVLPGAALLVLGLGAGAAFTVATDMVLASAPPEKAGAASAVSETAYELGTALGIALLGSLLTFVYRSELPQRVPRGVRESLAEASGASPGLQAIARQAFVDGMRTSAAIAAALLALAAVATWFMLRRTRSEAPPAPG</sequence>
<dbReference type="InterPro" id="IPR011701">
    <property type="entry name" value="MFS"/>
</dbReference>